<dbReference type="EMBL" id="CABFJX010000398">
    <property type="protein sequence ID" value="VTT79683.1"/>
    <property type="molecule type" value="Genomic_DNA"/>
</dbReference>
<gene>
    <name evidence="1" type="ORF">C2S_11399</name>
</gene>
<dbReference type="Proteomes" id="UP000760494">
    <property type="component" value="Unassembled WGS sequence"/>
</dbReference>
<name>A0A9Q9RXN7_FUSFU</name>
<organism evidence="1 2">
    <name type="scientific">Fusarium fujikuroi</name>
    <name type="common">Bakanae and foot rot disease fungus</name>
    <name type="synonym">Gibberella fujikuroi</name>
    <dbReference type="NCBI Taxonomy" id="5127"/>
    <lineage>
        <taxon>Eukaryota</taxon>
        <taxon>Fungi</taxon>
        <taxon>Dikarya</taxon>
        <taxon>Ascomycota</taxon>
        <taxon>Pezizomycotina</taxon>
        <taxon>Sordariomycetes</taxon>
        <taxon>Hypocreomycetidae</taxon>
        <taxon>Hypocreales</taxon>
        <taxon>Nectriaceae</taxon>
        <taxon>Fusarium</taxon>
        <taxon>Fusarium fujikuroi species complex</taxon>
    </lineage>
</organism>
<proteinExistence type="predicted"/>
<protein>
    <submittedName>
        <fullName evidence="1">Uncharacterized protein</fullName>
    </submittedName>
</protein>
<dbReference type="AlphaFoldDB" id="A0A9Q9RXN7"/>
<evidence type="ECO:0000313" key="1">
    <source>
        <dbReference type="EMBL" id="VTT79683.1"/>
    </source>
</evidence>
<evidence type="ECO:0000313" key="2">
    <source>
        <dbReference type="Proteomes" id="UP000760494"/>
    </source>
</evidence>
<comment type="caution">
    <text evidence="1">The sequence shown here is derived from an EMBL/GenBank/DDBJ whole genome shotgun (WGS) entry which is preliminary data.</text>
</comment>
<reference evidence="1" key="1">
    <citation type="submission" date="2019-05" db="EMBL/GenBank/DDBJ databases">
        <authorList>
            <person name="Piombo E."/>
        </authorList>
    </citation>
    <scope>NUCLEOTIDE SEQUENCE</scope>
    <source>
        <strain evidence="1">C2S</strain>
    </source>
</reference>
<sequence length="151" mass="17398">MCYACAATLPLSFTFRRNPSAPYSVPDERFVSVDRSINDILSMVEEQRQQTVWPGHQVRERMRKTNDSEIGDSVGALLIHWPFLVGSLINNSHITHNLSRLSRIARYCLVCYLCGFNRARFEPRNNKMHGRRCKVKCSNDLTDQPVGVERQ</sequence>
<accession>A0A9Q9RXN7</accession>